<feature type="domain" description="Histidine kinase" evidence="9">
    <location>
        <begin position="842"/>
        <end position="1079"/>
    </location>
</feature>
<dbReference type="Pfam" id="PF00512">
    <property type="entry name" value="HisKA"/>
    <property type="match status" value="1"/>
</dbReference>
<evidence type="ECO:0000259" key="8">
    <source>
        <dbReference type="PROSITE" id="PS01124"/>
    </source>
</evidence>
<dbReference type="PANTHER" id="PTHR43547:SF2">
    <property type="entry name" value="HYBRID SIGNAL TRANSDUCTION HISTIDINE KINASE C"/>
    <property type="match status" value="1"/>
</dbReference>
<dbReference type="InterPro" id="IPR018060">
    <property type="entry name" value="HTH_AraC"/>
</dbReference>
<organism evidence="11 12">
    <name type="scientific">Parabacteroides gordonii MS-1 = DSM 23371</name>
    <dbReference type="NCBI Taxonomy" id="1203610"/>
    <lineage>
        <taxon>Bacteria</taxon>
        <taxon>Pseudomonadati</taxon>
        <taxon>Bacteroidota</taxon>
        <taxon>Bacteroidia</taxon>
        <taxon>Bacteroidales</taxon>
        <taxon>Tannerellaceae</taxon>
        <taxon>Parabacteroides</taxon>
    </lineage>
</organism>
<feature type="domain" description="HTH araC/xylS-type" evidence="8">
    <location>
        <begin position="1265"/>
        <end position="1364"/>
    </location>
</feature>
<evidence type="ECO:0000256" key="6">
    <source>
        <dbReference type="ARBA" id="ARBA00023163"/>
    </source>
</evidence>
<dbReference type="EMBL" id="AQHW01000014">
    <property type="protein sequence ID" value="KKB56657.1"/>
    <property type="molecule type" value="Genomic_DNA"/>
</dbReference>
<feature type="domain" description="Response regulatory" evidence="10">
    <location>
        <begin position="1118"/>
        <end position="1233"/>
    </location>
</feature>
<dbReference type="HOGENOM" id="CLU_000445_28_1_10"/>
<dbReference type="FunFam" id="2.60.40.10:FF:000791">
    <property type="entry name" value="Two-component system sensor histidine kinase/response regulator"/>
    <property type="match status" value="1"/>
</dbReference>
<dbReference type="SUPFAM" id="SSF46689">
    <property type="entry name" value="Homeodomain-like"/>
    <property type="match status" value="1"/>
</dbReference>
<dbReference type="CDD" id="cd00075">
    <property type="entry name" value="HATPase"/>
    <property type="match status" value="1"/>
</dbReference>
<evidence type="ECO:0000313" key="11">
    <source>
        <dbReference type="EMBL" id="KKB56657.1"/>
    </source>
</evidence>
<dbReference type="PROSITE" id="PS50109">
    <property type="entry name" value="HIS_KIN"/>
    <property type="match status" value="1"/>
</dbReference>
<dbReference type="InterPro" id="IPR011123">
    <property type="entry name" value="Y_Y_Y"/>
</dbReference>
<dbReference type="InterPro" id="IPR003594">
    <property type="entry name" value="HATPase_dom"/>
</dbReference>
<dbReference type="Pfam" id="PF00072">
    <property type="entry name" value="Response_reg"/>
    <property type="match status" value="1"/>
</dbReference>
<evidence type="ECO:0000259" key="9">
    <source>
        <dbReference type="PROSITE" id="PS50109"/>
    </source>
</evidence>
<dbReference type="STRING" id="1203610.HMPREF1536_02293"/>
<dbReference type="InterPro" id="IPR018062">
    <property type="entry name" value="HTH_AraC-typ_CS"/>
</dbReference>
<dbReference type="InterPro" id="IPR009057">
    <property type="entry name" value="Homeodomain-like_sf"/>
</dbReference>
<sequence length="1366" mass="154811">MKRTFLITLILCCLNALLYGKVSPFSFSSLKMEDGLSQLSVLKIYQDKRGFMWFATRNGLNRYDGNSFVVYKHSNSDSLSLSGNHITALAEDSLGNLWIGATNGLNRLDLKTNQIVSYNNQASSSDSPVFRAWISSLHIDKQQRFWIGTNHGLYQYNYETDSFIQPDLNGELPRDQIMVIYEAHNGNLLIGTLGNGLYIFDKQLNLLSHYSKNDTSPSLTDNNISAIHEAPDGSLWIGTRTAGVNRIDMKTRKITCFNTQNGNLGNNSIRTISSYNGKIIVGTFNGLSLLDPDTGTGTKYTNFDEYQGGLSHFSVYSSFVDNANTLWIGTYAGGVSYSNPLNSRFTFYDLRNDPDLSFGIYATMDYHPDHTLWVASEGRGLLSLDLKTNTFERFPLNSQPDASNALNDRNIIKSLFVEGDIIWCGTQKGTIYQFDIKKKKFTLFHSFNSEISIYTIDRCSDGALWVGTTDNTGITRFLPDGTVAPKDSLFPRLPSVRSFMEIRNGIYLVGMHMGGLAIYDSNTRKLESFNTRQEGSHNLYNDHITNIVKDSKGRIWIGTFGGGLCRLDEQKGIVERLTSDDGLSDDNINAIVPGDDGKLWMSTGNSISSYDPDTQTFVNYTGKAEIPLNEFSMKGGIKLPGNQIYFSGSNGVVSFYPEQLKKNHFIPPVALTSFTVNNKPVVPGDASGLLDKTLDYTKEIKLNYNQNNFSVGYAALNYLFPNQNKYAYMLEGYDTDWNDAGYRKEAFYTNLKPGHYTFRVRASNNDGLWNNEGRSIPIYIRTPLWQTWYAYLLYLLIIGSICYTMWHYLHVKRKLERDLDEKQKEQQRQEEFHQSKIRMFTNFSHELRTPLMLILSPLEEILQRVDMNPNLKSSLRLVYGNAQRLLLLVNQLMDLRKNQSGNLQLRISHNDLYLFIQEIYIAFNQIAAKEQIVFRLDSDESRIDGWFDRTLLEKVVFNLLSNAFKHTVPHESVTVRLQSLSVSRLQELYPDHASGIPLSSSRYVCLSVEDTGKGIEDSDKSHIFAPFYQGTDESEQNTTGTGIGLSLVLSIVKLHHGIVWVENNNPKGAVFRVLIPIDREVYSSEEITTETETVETENSSEMQEETQEQTVATGQRYTLLLAEDNPDVRQYIKKHLDPYFEVLEAENGAEAFDKAVEVLPDMIISDIMMPKKDGLQLCSEIKQDLRTGHIPVIIITAKSMVMHIKEGFQCGADDYIVKPFNMGVLLYRIRNILAARERLKELYGKKFSLESMGIETVSADDKFMQKFFEVIEQNISNPELNVDLLCKGTGIGRANLYRKLKAITDLSPIDLIRNKRLEMAAKMLVETDMNISEVSANIGFNSHAYFATCFKSMYGMSPTEYVLQHK</sequence>
<evidence type="ECO:0000313" key="12">
    <source>
        <dbReference type="Proteomes" id="UP000033035"/>
    </source>
</evidence>
<dbReference type="CDD" id="cd00082">
    <property type="entry name" value="HisKA"/>
    <property type="match status" value="1"/>
</dbReference>
<comment type="caution">
    <text evidence="11">The sequence shown here is derived from an EMBL/GenBank/DDBJ whole genome shotgun (WGS) entry which is preliminary data.</text>
</comment>
<dbReference type="Pfam" id="PF02518">
    <property type="entry name" value="HATPase_c"/>
    <property type="match status" value="1"/>
</dbReference>
<dbReference type="SUPFAM" id="SSF101898">
    <property type="entry name" value="NHL repeat"/>
    <property type="match status" value="1"/>
</dbReference>
<dbReference type="Gene3D" id="1.10.10.60">
    <property type="entry name" value="Homeodomain-like"/>
    <property type="match status" value="1"/>
</dbReference>
<dbReference type="Gene3D" id="3.30.565.10">
    <property type="entry name" value="Histidine kinase-like ATPase, C-terminal domain"/>
    <property type="match status" value="1"/>
</dbReference>
<keyword evidence="4" id="KW-0805">Transcription regulation</keyword>
<dbReference type="InterPro" id="IPR005467">
    <property type="entry name" value="His_kinase_dom"/>
</dbReference>
<evidence type="ECO:0000259" key="10">
    <source>
        <dbReference type="PROSITE" id="PS50110"/>
    </source>
</evidence>
<gene>
    <name evidence="11" type="ORF">HMPREF1536_02293</name>
</gene>
<dbReference type="SUPFAM" id="SSF52172">
    <property type="entry name" value="CheY-like"/>
    <property type="match status" value="1"/>
</dbReference>
<dbReference type="GO" id="GO:0000155">
    <property type="term" value="F:phosphorelay sensor kinase activity"/>
    <property type="evidence" value="ECO:0007669"/>
    <property type="project" value="InterPro"/>
</dbReference>
<proteinExistence type="predicted"/>
<dbReference type="InterPro" id="IPR036097">
    <property type="entry name" value="HisK_dim/P_sf"/>
</dbReference>
<evidence type="ECO:0000256" key="7">
    <source>
        <dbReference type="PROSITE-ProRule" id="PRU00169"/>
    </source>
</evidence>
<evidence type="ECO:0000256" key="2">
    <source>
        <dbReference type="ARBA" id="ARBA00012438"/>
    </source>
</evidence>
<dbReference type="SUPFAM" id="SSF63829">
    <property type="entry name" value="Calcium-dependent phosphotriesterase"/>
    <property type="match status" value="1"/>
</dbReference>
<dbReference type="InterPro" id="IPR011110">
    <property type="entry name" value="Reg_prop"/>
</dbReference>
<dbReference type="Pfam" id="PF07495">
    <property type="entry name" value="Y_Y_Y"/>
    <property type="match status" value="1"/>
</dbReference>
<dbReference type="GO" id="GO:0003700">
    <property type="term" value="F:DNA-binding transcription factor activity"/>
    <property type="evidence" value="ECO:0007669"/>
    <property type="project" value="InterPro"/>
</dbReference>
<dbReference type="SMART" id="SM00448">
    <property type="entry name" value="REC"/>
    <property type="match status" value="1"/>
</dbReference>
<keyword evidence="5" id="KW-0238">DNA-binding</keyword>
<dbReference type="PROSITE" id="PS01124">
    <property type="entry name" value="HTH_ARAC_FAMILY_2"/>
    <property type="match status" value="1"/>
</dbReference>
<dbReference type="EC" id="2.7.13.3" evidence="2"/>
<keyword evidence="12" id="KW-1185">Reference proteome</keyword>
<dbReference type="Pfam" id="PF12833">
    <property type="entry name" value="HTH_18"/>
    <property type="match status" value="1"/>
</dbReference>
<dbReference type="GO" id="GO:0043565">
    <property type="term" value="F:sequence-specific DNA binding"/>
    <property type="evidence" value="ECO:0007669"/>
    <property type="project" value="InterPro"/>
</dbReference>
<evidence type="ECO:0000256" key="5">
    <source>
        <dbReference type="ARBA" id="ARBA00023125"/>
    </source>
</evidence>
<dbReference type="InterPro" id="IPR015943">
    <property type="entry name" value="WD40/YVTN_repeat-like_dom_sf"/>
</dbReference>
<dbReference type="CDD" id="cd17574">
    <property type="entry name" value="REC_OmpR"/>
    <property type="match status" value="1"/>
</dbReference>
<protein>
    <recommendedName>
        <fullName evidence="2">histidine kinase</fullName>
        <ecNumber evidence="2">2.7.13.3</ecNumber>
    </recommendedName>
</protein>
<dbReference type="PRINTS" id="PR00344">
    <property type="entry name" value="BCTRLSENSOR"/>
</dbReference>
<dbReference type="PROSITE" id="PS00041">
    <property type="entry name" value="HTH_ARAC_FAMILY_1"/>
    <property type="match status" value="1"/>
</dbReference>
<accession>A0A0F5JGS5</accession>
<dbReference type="InterPro" id="IPR004358">
    <property type="entry name" value="Sig_transdc_His_kin-like_C"/>
</dbReference>
<evidence type="ECO:0000256" key="1">
    <source>
        <dbReference type="ARBA" id="ARBA00000085"/>
    </source>
</evidence>
<reference evidence="11 12" key="1">
    <citation type="submission" date="2013-04" db="EMBL/GenBank/DDBJ databases">
        <title>The Genome Sequence of Parabacteroides gordonii DSM 23371.</title>
        <authorList>
            <consortium name="The Broad Institute Genomics Platform"/>
            <person name="Earl A."/>
            <person name="Ward D."/>
            <person name="Feldgarden M."/>
            <person name="Gevers D."/>
            <person name="Martens E."/>
            <person name="Sakamoto M."/>
            <person name="Benno Y."/>
            <person name="Suzuki N."/>
            <person name="Matsunaga N."/>
            <person name="Koshihara K."/>
            <person name="Seki M."/>
            <person name="Komiya H."/>
            <person name="Walker B."/>
            <person name="Young S."/>
            <person name="Zeng Q."/>
            <person name="Gargeya S."/>
            <person name="Fitzgerald M."/>
            <person name="Haas B."/>
            <person name="Abouelleil A."/>
            <person name="Allen A.W."/>
            <person name="Alvarado L."/>
            <person name="Arachchi H.M."/>
            <person name="Berlin A.M."/>
            <person name="Chapman S.B."/>
            <person name="Gainer-Dewar J."/>
            <person name="Goldberg J."/>
            <person name="Griggs A."/>
            <person name="Gujja S."/>
            <person name="Hansen M."/>
            <person name="Howarth C."/>
            <person name="Imamovic A."/>
            <person name="Ireland A."/>
            <person name="Larimer J."/>
            <person name="McCowan C."/>
            <person name="Murphy C."/>
            <person name="Pearson M."/>
            <person name="Poon T.W."/>
            <person name="Priest M."/>
            <person name="Roberts A."/>
            <person name="Saif S."/>
            <person name="Shea T."/>
            <person name="Sisk P."/>
            <person name="Sykes S."/>
            <person name="Wortman J."/>
            <person name="Nusbaum C."/>
            <person name="Birren B."/>
        </authorList>
    </citation>
    <scope>NUCLEOTIDE SEQUENCE [LARGE SCALE GENOMIC DNA]</scope>
    <source>
        <strain evidence="11 12">MS-1</strain>
    </source>
</reference>
<dbReference type="Gene3D" id="2.130.10.10">
    <property type="entry name" value="YVTN repeat-like/Quinoprotein amine dehydrogenase"/>
    <property type="match status" value="2"/>
</dbReference>
<dbReference type="SMART" id="SM00388">
    <property type="entry name" value="HisKA"/>
    <property type="match status" value="1"/>
</dbReference>
<dbReference type="Proteomes" id="UP000033035">
    <property type="component" value="Unassembled WGS sequence"/>
</dbReference>
<dbReference type="PROSITE" id="PS50110">
    <property type="entry name" value="RESPONSE_REGULATORY"/>
    <property type="match status" value="1"/>
</dbReference>
<dbReference type="PANTHER" id="PTHR43547">
    <property type="entry name" value="TWO-COMPONENT HISTIDINE KINASE"/>
    <property type="match status" value="1"/>
</dbReference>
<keyword evidence="3 7" id="KW-0597">Phosphoprotein</keyword>
<dbReference type="InterPro" id="IPR003661">
    <property type="entry name" value="HisK_dim/P_dom"/>
</dbReference>
<dbReference type="Gene3D" id="3.40.50.2300">
    <property type="match status" value="1"/>
</dbReference>
<dbReference type="Pfam" id="PF07494">
    <property type="entry name" value="Reg_prop"/>
    <property type="match status" value="4"/>
</dbReference>
<dbReference type="Gene3D" id="2.60.40.10">
    <property type="entry name" value="Immunoglobulins"/>
    <property type="match status" value="1"/>
</dbReference>
<keyword evidence="6" id="KW-0804">Transcription</keyword>
<dbReference type="InterPro" id="IPR011006">
    <property type="entry name" value="CheY-like_superfamily"/>
</dbReference>
<dbReference type="PATRIC" id="fig|1203610.3.peg.2354"/>
<dbReference type="InterPro" id="IPR001789">
    <property type="entry name" value="Sig_transdc_resp-reg_receiver"/>
</dbReference>
<dbReference type="RefSeq" id="WP_028728057.1">
    <property type="nucleotide sequence ID" value="NZ_AUAE01000026.1"/>
</dbReference>
<evidence type="ECO:0000256" key="3">
    <source>
        <dbReference type="ARBA" id="ARBA00022553"/>
    </source>
</evidence>
<dbReference type="InterPro" id="IPR036890">
    <property type="entry name" value="HATPase_C_sf"/>
</dbReference>
<evidence type="ECO:0000256" key="4">
    <source>
        <dbReference type="ARBA" id="ARBA00023015"/>
    </source>
</evidence>
<dbReference type="SUPFAM" id="SSF47384">
    <property type="entry name" value="Homodimeric domain of signal transducing histidine kinase"/>
    <property type="match status" value="1"/>
</dbReference>
<dbReference type="SUPFAM" id="SSF55874">
    <property type="entry name" value="ATPase domain of HSP90 chaperone/DNA topoisomerase II/histidine kinase"/>
    <property type="match status" value="1"/>
</dbReference>
<comment type="catalytic activity">
    <reaction evidence="1">
        <text>ATP + protein L-histidine = ADP + protein N-phospho-L-histidine.</text>
        <dbReference type="EC" id="2.7.13.3"/>
    </reaction>
</comment>
<name>A0A0F5JGS5_9BACT</name>
<dbReference type="InterPro" id="IPR013783">
    <property type="entry name" value="Ig-like_fold"/>
</dbReference>
<feature type="modified residue" description="4-aspartylphosphate" evidence="7">
    <location>
        <position position="1166"/>
    </location>
</feature>
<dbReference type="SMART" id="SM00387">
    <property type="entry name" value="HATPase_c"/>
    <property type="match status" value="1"/>
</dbReference>
<dbReference type="SMART" id="SM00342">
    <property type="entry name" value="HTH_ARAC"/>
    <property type="match status" value="1"/>
</dbReference>
<dbReference type="Gene3D" id="1.10.287.130">
    <property type="match status" value="1"/>
</dbReference>